<accession>A0ABS9CLE7</accession>
<dbReference type="InterPro" id="IPR003382">
    <property type="entry name" value="Flavoprotein"/>
</dbReference>
<dbReference type="InterPro" id="IPR014214">
    <property type="entry name" value="Dipicolinic_acid_synth_B"/>
</dbReference>
<dbReference type="Proteomes" id="UP001299220">
    <property type="component" value="Unassembled WGS sequence"/>
</dbReference>
<evidence type="ECO:0000313" key="2">
    <source>
        <dbReference type="EMBL" id="MCF2651956.1"/>
    </source>
</evidence>
<dbReference type="NCBIfam" id="NF006161">
    <property type="entry name" value="PRK08305.1"/>
    <property type="match status" value="1"/>
</dbReference>
<evidence type="ECO:0000259" key="1">
    <source>
        <dbReference type="Pfam" id="PF02441"/>
    </source>
</evidence>
<reference evidence="2 3" key="1">
    <citation type="submission" date="2020-12" db="EMBL/GenBank/DDBJ databases">
        <title>Whole genome sequences of gut porcine anaerobes.</title>
        <authorList>
            <person name="Kubasova T."/>
            <person name="Jahodarova E."/>
            <person name="Rychlik I."/>
        </authorList>
    </citation>
    <scope>NUCLEOTIDE SEQUENCE [LARGE SCALE GENOMIC DNA]</scope>
    <source>
        <strain evidence="2 3">An867</strain>
    </source>
</reference>
<protein>
    <submittedName>
        <fullName evidence="2">Dipicolinate synthase subunit B</fullName>
    </submittedName>
</protein>
<dbReference type="EMBL" id="JAFBIT010000001">
    <property type="protein sequence ID" value="MCF2651956.1"/>
    <property type="molecule type" value="Genomic_DNA"/>
</dbReference>
<organism evidence="2 3">
    <name type="scientific">Anaeromassilibacillus senegalensis</name>
    <dbReference type="NCBI Taxonomy" id="1673717"/>
    <lineage>
        <taxon>Bacteria</taxon>
        <taxon>Bacillati</taxon>
        <taxon>Bacillota</taxon>
        <taxon>Clostridia</taxon>
        <taxon>Eubacteriales</taxon>
        <taxon>Acutalibacteraceae</taxon>
        <taxon>Anaeromassilibacillus</taxon>
    </lineage>
</organism>
<dbReference type="NCBIfam" id="TIGR02852">
    <property type="entry name" value="spore_dpaB"/>
    <property type="match status" value="1"/>
</dbReference>
<dbReference type="RefSeq" id="WP_235322980.1">
    <property type="nucleotide sequence ID" value="NZ_JAFBIT010000001.1"/>
</dbReference>
<keyword evidence="3" id="KW-1185">Reference proteome</keyword>
<dbReference type="SUPFAM" id="SSF52507">
    <property type="entry name" value="Homo-oligomeric flavin-containing Cys decarboxylases, HFCD"/>
    <property type="match status" value="1"/>
</dbReference>
<name>A0ABS9CLE7_9FIRM</name>
<evidence type="ECO:0000313" key="3">
    <source>
        <dbReference type="Proteomes" id="UP001299220"/>
    </source>
</evidence>
<dbReference type="InterPro" id="IPR036551">
    <property type="entry name" value="Flavin_trans-like"/>
</dbReference>
<dbReference type="Pfam" id="PF02441">
    <property type="entry name" value="Flavoprotein"/>
    <property type="match status" value="1"/>
</dbReference>
<comment type="caution">
    <text evidence="2">The sequence shown here is derived from an EMBL/GenBank/DDBJ whole genome shotgun (WGS) entry which is preliminary data.</text>
</comment>
<dbReference type="Gene3D" id="3.40.50.1950">
    <property type="entry name" value="Flavin prenyltransferase-like"/>
    <property type="match status" value="1"/>
</dbReference>
<sequence length="187" mass="20283">MRTIVFAMCGSFCTFENALKQLTRLRETYEVLPVMSETAYTTDTRFGAAKDFRQRVEALCGREIIHTIAGAEPIGPKRLADGVVVMPCTGNTAAKIANAVTDTSVTMAVKSALRVSMPIVLALATNDALGASCRNIGTLLNTKHLYFVPLGQDDPVKKPNSLVAHFDLVPETLEAAFRGEQLQPVLR</sequence>
<proteinExistence type="predicted"/>
<gene>
    <name evidence="2" type="ORF">JQM67_05020</name>
</gene>
<feature type="domain" description="Flavoprotein" evidence="1">
    <location>
        <begin position="3"/>
        <end position="162"/>
    </location>
</feature>